<dbReference type="SUPFAM" id="SSF46785">
    <property type="entry name" value="Winged helix' DNA-binding domain"/>
    <property type="match status" value="1"/>
</dbReference>
<keyword evidence="2" id="KW-0238">DNA-binding</keyword>
<dbReference type="GO" id="GO:0045892">
    <property type="term" value="P:negative regulation of DNA-templated transcription"/>
    <property type="evidence" value="ECO:0007669"/>
    <property type="project" value="TreeGrafter"/>
</dbReference>
<dbReference type="SMART" id="SM00346">
    <property type="entry name" value="HTH_ICLR"/>
    <property type="match status" value="1"/>
</dbReference>
<dbReference type="EMBL" id="JAAH01000052">
    <property type="protein sequence ID" value="KDE72533.1"/>
    <property type="molecule type" value="Genomic_DNA"/>
</dbReference>
<dbReference type="InterPro" id="IPR029016">
    <property type="entry name" value="GAF-like_dom_sf"/>
</dbReference>
<dbReference type="Pfam" id="PF09339">
    <property type="entry name" value="HTH_IclR"/>
    <property type="match status" value="1"/>
</dbReference>
<dbReference type="GO" id="GO:0003677">
    <property type="term" value="F:DNA binding"/>
    <property type="evidence" value="ECO:0007669"/>
    <property type="project" value="UniProtKB-KW"/>
</dbReference>
<proteinExistence type="predicted"/>
<dbReference type="PROSITE" id="PS51078">
    <property type="entry name" value="ICLR_ED"/>
    <property type="match status" value="1"/>
</dbReference>
<dbReference type="Gene3D" id="3.30.450.40">
    <property type="match status" value="1"/>
</dbReference>
<evidence type="ECO:0000256" key="2">
    <source>
        <dbReference type="ARBA" id="ARBA00023125"/>
    </source>
</evidence>
<keyword evidence="1" id="KW-0805">Transcription regulation</keyword>
<dbReference type="InterPro" id="IPR050707">
    <property type="entry name" value="HTH_MetabolicPath_Reg"/>
</dbReference>
<dbReference type="AlphaFoldDB" id="A0AB73C3M6"/>
<protein>
    <submittedName>
        <fullName evidence="6">Transcriptional regulator</fullName>
    </submittedName>
</protein>
<dbReference type="SUPFAM" id="SSF55781">
    <property type="entry name" value="GAF domain-like"/>
    <property type="match status" value="1"/>
</dbReference>
<evidence type="ECO:0000313" key="7">
    <source>
        <dbReference type="Proteomes" id="UP000027058"/>
    </source>
</evidence>
<feature type="domain" description="HTH iclR-type" evidence="4">
    <location>
        <begin position="2"/>
        <end position="63"/>
    </location>
</feature>
<evidence type="ECO:0000256" key="1">
    <source>
        <dbReference type="ARBA" id="ARBA00023015"/>
    </source>
</evidence>
<keyword evidence="3" id="KW-0804">Transcription</keyword>
<dbReference type="Pfam" id="PF01614">
    <property type="entry name" value="IclR_C"/>
    <property type="match status" value="1"/>
</dbReference>
<accession>A0AB73C3M6</accession>
<evidence type="ECO:0000313" key="6">
    <source>
        <dbReference type="EMBL" id="KDE72533.1"/>
    </source>
</evidence>
<dbReference type="InterPro" id="IPR005471">
    <property type="entry name" value="Tscrpt_reg_IclR_N"/>
</dbReference>
<name>A0AB73C3M6_9FUSO</name>
<dbReference type="Gene3D" id="1.10.10.10">
    <property type="entry name" value="Winged helix-like DNA-binding domain superfamily/Winged helix DNA-binding domain"/>
    <property type="match status" value="1"/>
</dbReference>
<evidence type="ECO:0000256" key="3">
    <source>
        <dbReference type="ARBA" id="ARBA00023163"/>
    </source>
</evidence>
<dbReference type="PROSITE" id="PS51077">
    <property type="entry name" value="HTH_ICLR"/>
    <property type="match status" value="1"/>
</dbReference>
<gene>
    <name evidence="6" type="ORF">FUSO8_04835</name>
</gene>
<dbReference type="PANTHER" id="PTHR30136:SF24">
    <property type="entry name" value="HTH-TYPE TRANSCRIPTIONAL REPRESSOR ALLR"/>
    <property type="match status" value="1"/>
</dbReference>
<sequence length="249" mass="27929">MIKSLNKAIEILEILKNSSGGCSLAYIYTKLNIPKSTAYGLLQTLVSKMYVLKDEKSLYKLGPSLILLGKRASLEMGIQNIVLPILRELSSEIEVDSFLMVPTGYKGIVLERVEGTQSIHVIEKFGNEFYLHCGATRKAILANKSEQFISEYIEKVFKNKKNRPNISIEELKASLKKIKEEGVAVSYGEYAKGTIGIGAPLYDYTEEVVASLGINLLEDDFLTEEKIKKYKEIVRLKSIEASKKMGYLK</sequence>
<dbReference type="InterPro" id="IPR036388">
    <property type="entry name" value="WH-like_DNA-bd_sf"/>
</dbReference>
<dbReference type="Proteomes" id="UP000027058">
    <property type="component" value="Unassembled WGS sequence"/>
</dbReference>
<organism evidence="6 7">
    <name type="scientific">Fusobacterium necrophorum DJ-2</name>
    <dbReference type="NCBI Taxonomy" id="1441737"/>
    <lineage>
        <taxon>Bacteria</taxon>
        <taxon>Fusobacteriati</taxon>
        <taxon>Fusobacteriota</taxon>
        <taxon>Fusobacteriia</taxon>
        <taxon>Fusobacteriales</taxon>
        <taxon>Fusobacteriaceae</taxon>
        <taxon>Fusobacterium</taxon>
    </lineage>
</organism>
<reference evidence="6 7" key="1">
    <citation type="submission" date="2014-01" db="EMBL/GenBank/DDBJ databases">
        <title>Comparative genomics of Fusobacterium necrophorum wild isolates.</title>
        <authorList>
            <person name="Kittichotirat W."/>
            <person name="Bumgarner R.E."/>
            <person name="Lawrence P."/>
        </authorList>
    </citation>
    <scope>NUCLEOTIDE SEQUENCE [LARGE SCALE GENOMIC DNA]</scope>
    <source>
        <strain evidence="6 7">DJ-2</strain>
    </source>
</reference>
<dbReference type="InterPro" id="IPR014757">
    <property type="entry name" value="Tscrpt_reg_IclR_C"/>
</dbReference>
<dbReference type="RefSeq" id="WP_035901430.1">
    <property type="nucleotide sequence ID" value="NZ_JAAH01000052.1"/>
</dbReference>
<evidence type="ECO:0000259" key="5">
    <source>
        <dbReference type="PROSITE" id="PS51078"/>
    </source>
</evidence>
<evidence type="ECO:0000259" key="4">
    <source>
        <dbReference type="PROSITE" id="PS51077"/>
    </source>
</evidence>
<comment type="caution">
    <text evidence="6">The sequence shown here is derived from an EMBL/GenBank/DDBJ whole genome shotgun (WGS) entry which is preliminary data.</text>
</comment>
<dbReference type="InterPro" id="IPR036390">
    <property type="entry name" value="WH_DNA-bd_sf"/>
</dbReference>
<dbReference type="PANTHER" id="PTHR30136">
    <property type="entry name" value="HELIX-TURN-HELIX TRANSCRIPTIONAL REGULATOR, ICLR FAMILY"/>
    <property type="match status" value="1"/>
</dbReference>
<dbReference type="GO" id="GO:0003700">
    <property type="term" value="F:DNA-binding transcription factor activity"/>
    <property type="evidence" value="ECO:0007669"/>
    <property type="project" value="TreeGrafter"/>
</dbReference>
<feature type="domain" description="IclR-ED" evidence="5">
    <location>
        <begin position="64"/>
        <end position="247"/>
    </location>
</feature>